<dbReference type="Pfam" id="PF00239">
    <property type="entry name" value="Resolvase"/>
    <property type="match status" value="1"/>
</dbReference>
<dbReference type="InterPro" id="IPR036162">
    <property type="entry name" value="Resolvase-like_N_sf"/>
</dbReference>
<dbReference type="CDD" id="cd03768">
    <property type="entry name" value="SR_ResInv"/>
    <property type="match status" value="1"/>
</dbReference>
<dbReference type="Proteomes" id="UP000199165">
    <property type="component" value="Unassembled WGS sequence"/>
</dbReference>
<dbReference type="PROSITE" id="PS51736">
    <property type="entry name" value="RECOMBINASES_3"/>
    <property type="match status" value="1"/>
</dbReference>
<name>A0A1I7C3D1_9ACTN</name>
<gene>
    <name evidence="2" type="ORF">SAMN04487904_11418</name>
</gene>
<reference evidence="3" key="1">
    <citation type="submission" date="2016-10" db="EMBL/GenBank/DDBJ databases">
        <authorList>
            <person name="Varghese N."/>
            <person name="Submissions S."/>
        </authorList>
    </citation>
    <scope>NUCLEOTIDE SEQUENCE [LARGE SCALE GENOMIC DNA]</scope>
    <source>
        <strain evidence="3">DSM 45501</strain>
    </source>
</reference>
<dbReference type="GO" id="GO:0003677">
    <property type="term" value="F:DNA binding"/>
    <property type="evidence" value="ECO:0007669"/>
    <property type="project" value="InterPro"/>
</dbReference>
<accession>A0A1I7C3D1</accession>
<proteinExistence type="predicted"/>
<dbReference type="STRING" id="995060.SAMN04487904_11418"/>
<evidence type="ECO:0000259" key="1">
    <source>
        <dbReference type="PROSITE" id="PS51736"/>
    </source>
</evidence>
<dbReference type="Gene3D" id="3.40.50.1390">
    <property type="entry name" value="Resolvase, N-terminal catalytic domain"/>
    <property type="match status" value="1"/>
</dbReference>
<sequence length="157" mass="17332">MSETITGYARCSTDEQDLAAQRQRLGELGIADERIYLDHGLTGTTRARPGLDQALAAVREGDALVVPKLDRHTPDHVVLRNLAQSLSTWKSRDLRLSEDELVERCVRMFVAVGDTFRDAGSGAIRCPSSTSSSREARRTFLTPTVPGHNVRSLLSER</sequence>
<dbReference type="SMART" id="SM00857">
    <property type="entry name" value="Resolvase"/>
    <property type="match status" value="1"/>
</dbReference>
<keyword evidence="3" id="KW-1185">Reference proteome</keyword>
<protein>
    <submittedName>
        <fullName evidence="2">Resolvase, N terminal domain</fullName>
    </submittedName>
</protein>
<feature type="domain" description="Resolvase/invertase-type recombinase catalytic" evidence="1">
    <location>
        <begin position="4"/>
        <end position="157"/>
    </location>
</feature>
<dbReference type="EMBL" id="FPAT01000014">
    <property type="protein sequence ID" value="SFT93888.1"/>
    <property type="molecule type" value="Genomic_DNA"/>
</dbReference>
<evidence type="ECO:0000313" key="2">
    <source>
        <dbReference type="EMBL" id="SFT93888.1"/>
    </source>
</evidence>
<organism evidence="2 3">
    <name type="scientific">Actinopolyspora righensis</name>
    <dbReference type="NCBI Taxonomy" id="995060"/>
    <lineage>
        <taxon>Bacteria</taxon>
        <taxon>Bacillati</taxon>
        <taxon>Actinomycetota</taxon>
        <taxon>Actinomycetes</taxon>
        <taxon>Actinopolysporales</taxon>
        <taxon>Actinopolysporaceae</taxon>
        <taxon>Actinopolyspora</taxon>
        <taxon>Actinopolyspora alba group</taxon>
    </lineage>
</organism>
<evidence type="ECO:0000313" key="3">
    <source>
        <dbReference type="Proteomes" id="UP000199165"/>
    </source>
</evidence>
<dbReference type="AlphaFoldDB" id="A0A1I7C3D1"/>
<dbReference type="SUPFAM" id="SSF53041">
    <property type="entry name" value="Resolvase-like"/>
    <property type="match status" value="1"/>
</dbReference>
<dbReference type="InterPro" id="IPR006119">
    <property type="entry name" value="Resolv_N"/>
</dbReference>
<dbReference type="GO" id="GO:0000150">
    <property type="term" value="F:DNA strand exchange activity"/>
    <property type="evidence" value="ECO:0007669"/>
    <property type="project" value="InterPro"/>
</dbReference>